<keyword evidence="3" id="KW-1185">Reference proteome</keyword>
<dbReference type="EMBL" id="LBHC01000002">
    <property type="protein sequence ID" value="KLE31856.1"/>
    <property type="molecule type" value="Genomic_DNA"/>
</dbReference>
<evidence type="ECO:0000256" key="1">
    <source>
        <dbReference type="SAM" id="Phobius"/>
    </source>
</evidence>
<gene>
    <name evidence="2" type="ORF">AAW01_10290</name>
</gene>
<dbReference type="AlphaFoldDB" id="A0A0G9MM96"/>
<accession>A0A0G9MM96</accession>
<dbReference type="Proteomes" id="UP000053070">
    <property type="component" value="Unassembled WGS sequence"/>
</dbReference>
<keyword evidence="1" id="KW-0812">Transmembrane</keyword>
<sequence>MLNGVGNVRDPLLQMELGNWLAIAGPNPARRRSLIAGYALYLAAAVAGAISLLWVILRWGGSAPAASRAIMDGAPRLFAMHGEDTTRVRDLRAAIARADIDRPIVLSLGRPSTSVSHIAARSDPMSVLRDPRFLRPVTFGTALWALPSYIRFVWDTAHDYSNFPRRVPARETVAILFRIALGLGMAEWWHRASPSSPPPHALFAHTGTADTSLLERAMQATGMRTVHVVHGTNIGWSFAGFSDLAIFQTAADARLAASLPGYGRVTHVPCPRPALAAPSKRWALLTSYSHLDHDDYHAHGSEADRRLVTWTAAVAKEVGRSPGDIVWRPHPHIRLVDETHRALLEKKIADVGFTRWPDDLPYEALGEMEIVITSPSTVMTDALRLGQPAIVANAAPLQSDLQYADYPLLANDEAELFALVGAVRDPAKRKDLFIAAWDAIGPGAPANLEAIEKVAATLS</sequence>
<proteinExistence type="predicted"/>
<protein>
    <submittedName>
        <fullName evidence="2">Uncharacterized protein</fullName>
    </submittedName>
</protein>
<dbReference type="SUPFAM" id="SSF53756">
    <property type="entry name" value="UDP-Glycosyltransferase/glycogen phosphorylase"/>
    <property type="match status" value="1"/>
</dbReference>
<feature type="transmembrane region" description="Helical" evidence="1">
    <location>
        <begin position="38"/>
        <end position="57"/>
    </location>
</feature>
<evidence type="ECO:0000313" key="2">
    <source>
        <dbReference type="EMBL" id="KLE31856.1"/>
    </source>
</evidence>
<evidence type="ECO:0000313" key="3">
    <source>
        <dbReference type="Proteomes" id="UP000053070"/>
    </source>
</evidence>
<name>A0A0G9MM96_9SPHN</name>
<keyword evidence="1" id="KW-1133">Transmembrane helix</keyword>
<comment type="caution">
    <text evidence="2">The sequence shown here is derived from an EMBL/GenBank/DDBJ whole genome shotgun (WGS) entry which is preliminary data.</text>
</comment>
<dbReference type="PATRIC" id="fig|502682.8.peg.2101"/>
<organism evidence="2 3">
    <name type="scientific">Aurantiacibacter gangjinensis</name>
    <dbReference type="NCBI Taxonomy" id="502682"/>
    <lineage>
        <taxon>Bacteria</taxon>
        <taxon>Pseudomonadati</taxon>
        <taxon>Pseudomonadota</taxon>
        <taxon>Alphaproteobacteria</taxon>
        <taxon>Sphingomonadales</taxon>
        <taxon>Erythrobacteraceae</taxon>
        <taxon>Aurantiacibacter</taxon>
    </lineage>
</organism>
<reference evidence="2 3" key="1">
    <citation type="submission" date="2015-04" db="EMBL/GenBank/DDBJ databases">
        <title>The draft genome sequence of Erythrobacr gangjinensis K7-2.</title>
        <authorList>
            <person name="Zhuang L."/>
            <person name="Liu Y."/>
            <person name="Shao Z."/>
        </authorList>
    </citation>
    <scope>NUCLEOTIDE SEQUENCE [LARGE SCALE GENOMIC DNA]</scope>
    <source>
        <strain evidence="2 3">K7-2</strain>
    </source>
</reference>
<keyword evidence="1" id="KW-0472">Membrane</keyword>